<dbReference type="Proteomes" id="UP001595796">
    <property type="component" value="Unassembled WGS sequence"/>
</dbReference>
<feature type="domain" description="Isochorismatase-like" evidence="2">
    <location>
        <begin position="15"/>
        <end position="188"/>
    </location>
</feature>
<dbReference type="Gene3D" id="3.40.50.850">
    <property type="entry name" value="Isochorismatase-like"/>
    <property type="match status" value="1"/>
</dbReference>
<dbReference type="PANTHER" id="PTHR43540">
    <property type="entry name" value="PEROXYUREIDOACRYLATE/UREIDOACRYLATE AMIDOHYDROLASE-RELATED"/>
    <property type="match status" value="1"/>
</dbReference>
<organism evidence="3 4">
    <name type="scientific">Flaviflagellibacter deserti</name>
    <dbReference type="NCBI Taxonomy" id="2267266"/>
    <lineage>
        <taxon>Bacteria</taxon>
        <taxon>Pseudomonadati</taxon>
        <taxon>Pseudomonadota</taxon>
        <taxon>Alphaproteobacteria</taxon>
        <taxon>Hyphomicrobiales</taxon>
        <taxon>Flaviflagellibacter</taxon>
    </lineage>
</organism>
<name>A0ABV9Z2T6_9HYPH</name>
<dbReference type="GO" id="GO:0016787">
    <property type="term" value="F:hydrolase activity"/>
    <property type="evidence" value="ECO:0007669"/>
    <property type="project" value="UniProtKB-KW"/>
</dbReference>
<comment type="caution">
    <text evidence="3">The sequence shown here is derived from an EMBL/GenBank/DDBJ whole genome shotgun (WGS) entry which is preliminary data.</text>
</comment>
<dbReference type="Pfam" id="PF00857">
    <property type="entry name" value="Isochorismatase"/>
    <property type="match status" value="1"/>
</dbReference>
<dbReference type="SUPFAM" id="SSF52499">
    <property type="entry name" value="Isochorismatase-like hydrolases"/>
    <property type="match status" value="1"/>
</dbReference>
<evidence type="ECO:0000313" key="4">
    <source>
        <dbReference type="Proteomes" id="UP001595796"/>
    </source>
</evidence>
<dbReference type="CDD" id="cd00431">
    <property type="entry name" value="cysteine_hydrolases"/>
    <property type="match status" value="1"/>
</dbReference>
<dbReference type="InterPro" id="IPR050272">
    <property type="entry name" value="Isochorismatase-like_hydrls"/>
</dbReference>
<keyword evidence="4" id="KW-1185">Reference proteome</keyword>
<gene>
    <name evidence="3" type="ORF">ACFPFW_03950</name>
</gene>
<dbReference type="InterPro" id="IPR000868">
    <property type="entry name" value="Isochorismatase-like_dom"/>
</dbReference>
<evidence type="ECO:0000259" key="2">
    <source>
        <dbReference type="Pfam" id="PF00857"/>
    </source>
</evidence>
<evidence type="ECO:0000313" key="3">
    <source>
        <dbReference type="EMBL" id="MFC5067166.1"/>
    </source>
</evidence>
<sequence length="199" mass="22611">MADRLKRPLGARMVHLCVDMQRIFSSRGIWPTPWMERVLPTVVRIAERHPERTVFTRFITPRDADDLPGTWQLYYRKWHQATRAELPADLLDLMPELAKFVPPATVLDKSFYSAFAGTGLDAWLRERQVDGLVVTGSETDVCVLSTVLSAVDLGWRVIVVADALASASDEGHDNLLDLYNRRYAEQVETVDSEALLDLW</sequence>
<accession>A0ABV9Z2T6</accession>
<keyword evidence="1 3" id="KW-0378">Hydrolase</keyword>
<evidence type="ECO:0000256" key="1">
    <source>
        <dbReference type="ARBA" id="ARBA00022801"/>
    </source>
</evidence>
<dbReference type="EMBL" id="JBHSJF010000004">
    <property type="protein sequence ID" value="MFC5067166.1"/>
    <property type="molecule type" value="Genomic_DNA"/>
</dbReference>
<dbReference type="InterPro" id="IPR036380">
    <property type="entry name" value="Isochorismatase-like_sf"/>
</dbReference>
<dbReference type="RefSeq" id="WP_114957214.1">
    <property type="nucleotide sequence ID" value="NZ_JBHSJF010000004.1"/>
</dbReference>
<dbReference type="PANTHER" id="PTHR43540:SF6">
    <property type="entry name" value="ISOCHORISMATASE-LIKE DOMAIN-CONTAINING PROTEIN"/>
    <property type="match status" value="1"/>
</dbReference>
<reference evidence="4" key="1">
    <citation type="journal article" date="2019" name="Int. J. Syst. Evol. Microbiol.">
        <title>The Global Catalogue of Microorganisms (GCM) 10K type strain sequencing project: providing services to taxonomists for standard genome sequencing and annotation.</title>
        <authorList>
            <consortium name="The Broad Institute Genomics Platform"/>
            <consortium name="The Broad Institute Genome Sequencing Center for Infectious Disease"/>
            <person name="Wu L."/>
            <person name="Ma J."/>
        </authorList>
    </citation>
    <scope>NUCLEOTIDE SEQUENCE [LARGE SCALE GENOMIC DNA]</scope>
    <source>
        <strain evidence="4">CGMCC 1.16444</strain>
    </source>
</reference>
<proteinExistence type="predicted"/>
<protein>
    <submittedName>
        <fullName evidence="3">Cysteine hydrolase family protein</fullName>
    </submittedName>
</protein>